<protein>
    <recommendedName>
        <fullName evidence="3">Ubiquitin-like protease family profile domain-containing protein</fullName>
    </recommendedName>
</protein>
<dbReference type="SUPFAM" id="SSF54001">
    <property type="entry name" value="Cysteine proteinases"/>
    <property type="match status" value="1"/>
</dbReference>
<gene>
    <name evidence="1" type="ORF">APZ42_009802</name>
</gene>
<dbReference type="Proteomes" id="UP000076858">
    <property type="component" value="Unassembled WGS sequence"/>
</dbReference>
<sequence>YETDEELEIAIAESEFEQPVILNQRNGEKLQQDEIEEIGQPNRWLSTKIINAAMELIRQKFPEIGGLFNCQWGAMLEFNTANSQKWIQILFNNRDHFVVAAKSFGSSLYVLLYDSNWNGNEPDQHFIFCIAKIEKSFDKNLFVGLMDCEKQRECGSCGLYTIAFATAIAHSFNPSELRFDVSKLRS</sequence>
<organism evidence="1 2">
    <name type="scientific">Daphnia magna</name>
    <dbReference type="NCBI Taxonomy" id="35525"/>
    <lineage>
        <taxon>Eukaryota</taxon>
        <taxon>Metazoa</taxon>
        <taxon>Ecdysozoa</taxon>
        <taxon>Arthropoda</taxon>
        <taxon>Crustacea</taxon>
        <taxon>Branchiopoda</taxon>
        <taxon>Diplostraca</taxon>
        <taxon>Cladocera</taxon>
        <taxon>Anomopoda</taxon>
        <taxon>Daphniidae</taxon>
        <taxon>Daphnia</taxon>
    </lineage>
</organism>
<evidence type="ECO:0008006" key="3">
    <source>
        <dbReference type="Google" id="ProtNLM"/>
    </source>
</evidence>
<dbReference type="EMBL" id="LRGB01026203">
    <property type="protein sequence ID" value="KZR96071.1"/>
    <property type="molecule type" value="Genomic_DNA"/>
</dbReference>
<proteinExistence type="predicted"/>
<dbReference type="AlphaFoldDB" id="A0A164DSF8"/>
<dbReference type="Gene3D" id="3.40.395.10">
    <property type="entry name" value="Adenoviral Proteinase, Chain A"/>
    <property type="match status" value="1"/>
</dbReference>
<dbReference type="PANTHER" id="PTHR34718:SF2">
    <property type="entry name" value="PHD-TYPE DOMAIN-CONTAINING PROTEIN"/>
    <property type="match status" value="1"/>
</dbReference>
<dbReference type="PANTHER" id="PTHR34718">
    <property type="entry name" value="PHD-TYPE DOMAIN-CONTAINING PROTEIN"/>
    <property type="match status" value="1"/>
</dbReference>
<evidence type="ECO:0000313" key="1">
    <source>
        <dbReference type="EMBL" id="KZR96071.1"/>
    </source>
</evidence>
<dbReference type="OrthoDB" id="6353126at2759"/>
<evidence type="ECO:0000313" key="2">
    <source>
        <dbReference type="Proteomes" id="UP000076858"/>
    </source>
</evidence>
<feature type="non-terminal residue" evidence="1">
    <location>
        <position position="186"/>
    </location>
</feature>
<accession>A0A164DSF8</accession>
<dbReference type="InterPro" id="IPR038765">
    <property type="entry name" value="Papain-like_cys_pep_sf"/>
</dbReference>
<keyword evidence="2" id="KW-1185">Reference proteome</keyword>
<comment type="caution">
    <text evidence="1">The sequence shown here is derived from an EMBL/GenBank/DDBJ whole genome shotgun (WGS) entry which is preliminary data.</text>
</comment>
<reference evidence="1 2" key="1">
    <citation type="submission" date="2016-03" db="EMBL/GenBank/DDBJ databases">
        <title>EvidentialGene: Evidence-directed Construction of Genes on Genomes.</title>
        <authorList>
            <person name="Gilbert D.G."/>
            <person name="Choi J.-H."/>
            <person name="Mockaitis K."/>
            <person name="Colbourne J."/>
            <person name="Pfrender M."/>
        </authorList>
    </citation>
    <scope>NUCLEOTIDE SEQUENCE [LARGE SCALE GENOMIC DNA]</scope>
    <source>
        <strain evidence="1 2">Xinb3</strain>
        <tissue evidence="1">Complete organism</tissue>
    </source>
</reference>
<feature type="non-terminal residue" evidence="1">
    <location>
        <position position="1"/>
    </location>
</feature>
<name>A0A164DSF8_9CRUS</name>